<comment type="caution">
    <text evidence="9">The sequence shown here is derived from an EMBL/GenBank/DDBJ whole genome shotgun (WGS) entry which is preliminary data.</text>
</comment>
<feature type="transmembrane region" description="Helical" evidence="8">
    <location>
        <begin position="367"/>
        <end position="388"/>
    </location>
</feature>
<keyword evidence="10" id="KW-1185">Reference proteome</keyword>
<evidence type="ECO:0000313" key="9">
    <source>
        <dbReference type="EMBL" id="GAA2076144.1"/>
    </source>
</evidence>
<gene>
    <name evidence="9" type="ORF">GCM10009821_14180</name>
</gene>
<dbReference type="PANTHER" id="PTHR33908">
    <property type="entry name" value="MANNOSYLTRANSFERASE YKCB-RELATED"/>
    <property type="match status" value="1"/>
</dbReference>
<dbReference type="Pfam" id="PF09913">
    <property type="entry name" value="DUF2142"/>
    <property type="match status" value="1"/>
</dbReference>
<evidence type="ECO:0000256" key="6">
    <source>
        <dbReference type="ARBA" id="ARBA00022989"/>
    </source>
</evidence>
<keyword evidence="7 8" id="KW-0472">Membrane</keyword>
<keyword evidence="4" id="KW-0808">Transferase</keyword>
<feature type="transmembrane region" description="Helical" evidence="8">
    <location>
        <begin position="400"/>
        <end position="418"/>
    </location>
</feature>
<dbReference type="EMBL" id="BAAAPY010000004">
    <property type="protein sequence ID" value="GAA2076144.1"/>
    <property type="molecule type" value="Genomic_DNA"/>
</dbReference>
<name>A0ABN2VX78_9ACTN</name>
<keyword evidence="3" id="KW-0328">Glycosyltransferase</keyword>
<evidence type="ECO:0000256" key="5">
    <source>
        <dbReference type="ARBA" id="ARBA00022692"/>
    </source>
</evidence>
<feature type="transmembrane region" description="Helical" evidence="8">
    <location>
        <begin position="21"/>
        <end position="39"/>
    </location>
</feature>
<sequence length="520" mass="55555">MTEPSTDRRAPGPVTRSERNAVVALTMAFVAVCAAWAVLTPVFTVPDEPAHLNSALRLTDGFSWPAPGEARMAPEVLAARDEGDLPADDRSSLGELAERNEASGVDQMTQHPPLYYGLAAGVLTVADPEDTRADLTLLLLRLAGLVFAVPLPFLVWSATRRLTGSPRAGVVGAASLLAVPQLAQVLGGVSNDGLTIALCSVVTWLAVLWMTGDTRRRVLAGLGVALGLALLTKGTALPFVVFVGIVLTVWPREATILRRLLTAVATLALAFAVGGWWWLRNLLRFGDVQPSGLAGTRPTKPWEPGTGPDPVQYLDLFWSRVSVRFWGEFGLLDYPLPEILTDTLSVLAVAVVLGYAYTRHPRRLQTVVLSLLPVVVVLMLLANTWRHFVRTQLTAGMQGRYLFVAIVALIAVSAVAWMRCIPADRHRRAGVAVVLGSTFLAVLGPFRQYIGAYENSLYRVTGDGIGAMLTAAPAGTVGVATAVVATAVVGTVALVLVVGYVSRRDGRPRRQRSSPAQGLT</sequence>
<evidence type="ECO:0000256" key="1">
    <source>
        <dbReference type="ARBA" id="ARBA00004651"/>
    </source>
</evidence>
<accession>A0ABN2VX78</accession>
<dbReference type="InterPro" id="IPR050297">
    <property type="entry name" value="LipidA_mod_glycosyltrf_83"/>
</dbReference>
<keyword evidence="6 8" id="KW-1133">Transmembrane helix</keyword>
<feature type="transmembrane region" description="Helical" evidence="8">
    <location>
        <begin position="256"/>
        <end position="279"/>
    </location>
</feature>
<feature type="transmembrane region" description="Helical" evidence="8">
    <location>
        <begin position="218"/>
        <end position="250"/>
    </location>
</feature>
<evidence type="ECO:0000256" key="8">
    <source>
        <dbReference type="SAM" id="Phobius"/>
    </source>
</evidence>
<dbReference type="PANTHER" id="PTHR33908:SF11">
    <property type="entry name" value="MEMBRANE PROTEIN"/>
    <property type="match status" value="1"/>
</dbReference>
<proteinExistence type="predicted"/>
<protein>
    <recommendedName>
        <fullName evidence="11">DUF2142 domain-containing protein</fullName>
    </recommendedName>
</protein>
<reference evidence="9 10" key="1">
    <citation type="journal article" date="2019" name="Int. J. Syst. Evol. Microbiol.">
        <title>The Global Catalogue of Microorganisms (GCM) 10K type strain sequencing project: providing services to taxonomists for standard genome sequencing and annotation.</title>
        <authorList>
            <consortium name="The Broad Institute Genomics Platform"/>
            <consortium name="The Broad Institute Genome Sequencing Center for Infectious Disease"/>
            <person name="Wu L."/>
            <person name="Ma J."/>
        </authorList>
    </citation>
    <scope>NUCLEOTIDE SEQUENCE [LARGE SCALE GENOMIC DNA]</scope>
    <source>
        <strain evidence="9 10">JCM 15749</strain>
    </source>
</reference>
<evidence type="ECO:0008006" key="11">
    <source>
        <dbReference type="Google" id="ProtNLM"/>
    </source>
</evidence>
<dbReference type="RefSeq" id="WP_344326351.1">
    <property type="nucleotide sequence ID" value="NZ_BAAAPY010000004.1"/>
</dbReference>
<evidence type="ECO:0000256" key="7">
    <source>
        <dbReference type="ARBA" id="ARBA00023136"/>
    </source>
</evidence>
<dbReference type="Proteomes" id="UP001501480">
    <property type="component" value="Unassembled WGS sequence"/>
</dbReference>
<feature type="transmembrane region" description="Helical" evidence="8">
    <location>
        <begin position="193"/>
        <end position="211"/>
    </location>
</feature>
<evidence type="ECO:0000256" key="3">
    <source>
        <dbReference type="ARBA" id="ARBA00022676"/>
    </source>
</evidence>
<evidence type="ECO:0000256" key="2">
    <source>
        <dbReference type="ARBA" id="ARBA00022475"/>
    </source>
</evidence>
<evidence type="ECO:0000313" key="10">
    <source>
        <dbReference type="Proteomes" id="UP001501480"/>
    </source>
</evidence>
<evidence type="ECO:0000256" key="4">
    <source>
        <dbReference type="ARBA" id="ARBA00022679"/>
    </source>
</evidence>
<keyword evidence="2" id="KW-1003">Cell membrane</keyword>
<dbReference type="InterPro" id="IPR018674">
    <property type="entry name" value="DUF2142_membrane"/>
</dbReference>
<feature type="transmembrane region" description="Helical" evidence="8">
    <location>
        <begin position="138"/>
        <end position="156"/>
    </location>
</feature>
<comment type="subcellular location">
    <subcellularLocation>
        <location evidence="1">Cell membrane</location>
        <topology evidence="1">Multi-pass membrane protein</topology>
    </subcellularLocation>
</comment>
<organism evidence="9 10">
    <name type="scientific">Aeromicrobium halocynthiae</name>
    <dbReference type="NCBI Taxonomy" id="560557"/>
    <lineage>
        <taxon>Bacteria</taxon>
        <taxon>Bacillati</taxon>
        <taxon>Actinomycetota</taxon>
        <taxon>Actinomycetes</taxon>
        <taxon>Propionibacteriales</taxon>
        <taxon>Nocardioidaceae</taxon>
        <taxon>Aeromicrobium</taxon>
    </lineage>
</organism>
<keyword evidence="5 8" id="KW-0812">Transmembrane</keyword>
<feature type="transmembrane region" description="Helical" evidence="8">
    <location>
        <begin position="477"/>
        <end position="502"/>
    </location>
</feature>
<feature type="transmembrane region" description="Helical" evidence="8">
    <location>
        <begin position="430"/>
        <end position="450"/>
    </location>
</feature>